<organism evidence="2 3">
    <name type="scientific">Actinomadura miaoliensis</name>
    <dbReference type="NCBI Taxonomy" id="430685"/>
    <lineage>
        <taxon>Bacteria</taxon>
        <taxon>Bacillati</taxon>
        <taxon>Actinomycetota</taxon>
        <taxon>Actinomycetes</taxon>
        <taxon>Streptosporangiales</taxon>
        <taxon>Thermomonosporaceae</taxon>
        <taxon>Actinomadura</taxon>
    </lineage>
</organism>
<evidence type="ECO:0000256" key="1">
    <source>
        <dbReference type="SAM" id="MobiDB-lite"/>
    </source>
</evidence>
<accession>A0ABP7WM11</accession>
<keyword evidence="3" id="KW-1185">Reference proteome</keyword>
<feature type="region of interest" description="Disordered" evidence="1">
    <location>
        <begin position="432"/>
        <end position="452"/>
    </location>
</feature>
<reference evidence="3" key="1">
    <citation type="journal article" date="2019" name="Int. J. Syst. Evol. Microbiol.">
        <title>The Global Catalogue of Microorganisms (GCM) 10K type strain sequencing project: providing services to taxonomists for standard genome sequencing and annotation.</title>
        <authorList>
            <consortium name="The Broad Institute Genomics Platform"/>
            <consortium name="The Broad Institute Genome Sequencing Center for Infectious Disease"/>
            <person name="Wu L."/>
            <person name="Ma J."/>
        </authorList>
    </citation>
    <scope>NUCLEOTIDE SEQUENCE [LARGE SCALE GENOMIC DNA]</scope>
    <source>
        <strain evidence="3">JCM 16702</strain>
    </source>
</reference>
<sequence>MDTRGGAADASGLLRFLRDLARVRRAPARDAGARRERVHWLAELPGDVYVETDAGRGDVLFSVPFIPLTPPAVLEEFDGWLALRHWYRTLRELAELSSGGHEVVLAAGLLSWRPGGGPAVRGHLLSTPVSVMVDERTERVDVVLTGPTTLRDRELLTGTPGFRAGHAGRVRDAVRAGQGFGLGASVCDVLRAWGAAAFEGGVPVRADWPPDDPASPPPEPRVRLAPALVIRPPGRAALADHYERLLAQGTTSRGLARLLDPSLGGRPLMHVPERGPGTVADLLAGLLVRGRRVLVACADAQAARRLLAGLPSGVAGLCAGAGDGDRVAEALAARAAGHDPSRHRRHVADLERRRDDAARAVAELRERLAVTLAADRCDLAPGYRGTRAEVERRIAAEAADHSWLPPRPGLPGTPPLTAAEAAELVRLLAGETPARRARPAQRDVDPGTLPSPAYVRTLIDEEAKARAHAEEAETVLSRRLRDVDVAALARLDACATAVTATLRDLGLSEDPDDWDASDQAVRAFTDALARRRTSAWARVAALAARAEEAARAAAPTTGRRVLLPPGDPRELADAAEGLRGYLADGGTLKRGPLRPAPQRRAEPLLSGARVDGRPPTTPDRLAVLCAHLEALMACRELQQAWEATGARFPADAPPHERLARFRRAHDRLARVRAALPALEETGALLDGAGLDVPLHQPRLWHEYLTGLRSALLGVDAGRATADLTALRDSIPRGEDDPPELRAALAALDDRDADAYARALGDLAGARRERDLQVRCEALLGRVRAVHPDLADSLATTAHDDAWTERAARWDEAWTWAHVSGRLAEHARSPAETRVRQALAEAEARQRDLDAELLAARAWGAALARPHLVPAWVLPLWDVPDALAPDPDSFDVVIIDGEHGAGAEALFLLWQAPRVILVGESGPPLPMPDGAPPAPEDIPSDLREVISPTAPLFAVLLGALGDRPPPASPPAVPGARSGRSIATYKRGELVDLIGRIARHDPDLTDDQLVTVARARLACPPDEHDLVEARLRFALDVHRGSSGERGGG</sequence>
<evidence type="ECO:0000313" key="2">
    <source>
        <dbReference type="EMBL" id="GAA4092012.1"/>
    </source>
</evidence>
<protein>
    <submittedName>
        <fullName evidence="2">Uncharacterized protein</fullName>
    </submittedName>
</protein>
<dbReference type="RefSeq" id="WP_344954633.1">
    <property type="nucleotide sequence ID" value="NZ_BAAAZG010000047.1"/>
</dbReference>
<dbReference type="Proteomes" id="UP001500683">
    <property type="component" value="Unassembled WGS sequence"/>
</dbReference>
<evidence type="ECO:0000313" key="3">
    <source>
        <dbReference type="Proteomes" id="UP001500683"/>
    </source>
</evidence>
<proteinExistence type="predicted"/>
<comment type="caution">
    <text evidence="2">The sequence shown here is derived from an EMBL/GenBank/DDBJ whole genome shotgun (WGS) entry which is preliminary data.</text>
</comment>
<dbReference type="EMBL" id="BAAAZG010000047">
    <property type="protein sequence ID" value="GAA4092012.1"/>
    <property type="molecule type" value="Genomic_DNA"/>
</dbReference>
<name>A0ABP7WM11_9ACTN</name>
<gene>
    <name evidence="2" type="ORF">GCM10022214_61750</name>
</gene>